<dbReference type="HOGENOM" id="CLU_061281_3_1_6"/>
<dbReference type="CDD" id="cd02516">
    <property type="entry name" value="CDP-ME_synthetase"/>
    <property type="match status" value="1"/>
</dbReference>
<dbReference type="NCBIfam" id="TIGR00453">
    <property type="entry name" value="ispD"/>
    <property type="match status" value="1"/>
</dbReference>
<dbReference type="InterPro" id="IPR001228">
    <property type="entry name" value="IspD"/>
</dbReference>
<evidence type="ECO:0000256" key="7">
    <source>
        <dbReference type="HAMAP-Rule" id="MF_00108"/>
    </source>
</evidence>
<dbReference type="FunFam" id="3.90.550.10:FF:000003">
    <property type="entry name" value="2-C-methyl-D-erythritol 4-phosphate cytidylyltransferase"/>
    <property type="match status" value="1"/>
</dbReference>
<dbReference type="InterPro" id="IPR029044">
    <property type="entry name" value="Nucleotide-diphossugar_trans"/>
</dbReference>
<feature type="site" description="Transition state stabilizer" evidence="7">
    <location>
        <position position="16"/>
    </location>
</feature>
<evidence type="ECO:0000256" key="6">
    <source>
        <dbReference type="ARBA" id="ARBA00023229"/>
    </source>
</evidence>
<dbReference type="HAMAP" id="MF_00108">
    <property type="entry name" value="IspD"/>
    <property type="match status" value="1"/>
</dbReference>
<evidence type="ECO:0000256" key="4">
    <source>
        <dbReference type="ARBA" id="ARBA00022679"/>
    </source>
</evidence>
<dbReference type="InterPro" id="IPR018294">
    <property type="entry name" value="ISPD_synthase_CS"/>
</dbReference>
<dbReference type="PANTHER" id="PTHR32125:SF4">
    <property type="entry name" value="2-C-METHYL-D-ERYTHRITOL 4-PHOSPHATE CYTIDYLYLTRANSFERASE, CHLOROPLASTIC"/>
    <property type="match status" value="1"/>
</dbReference>
<evidence type="ECO:0000313" key="9">
    <source>
        <dbReference type="Proteomes" id="UP000005522"/>
    </source>
</evidence>
<comment type="catalytic activity">
    <reaction evidence="1 7">
        <text>2-C-methyl-D-erythritol 4-phosphate + CTP + H(+) = 4-CDP-2-C-methyl-D-erythritol + diphosphate</text>
        <dbReference type="Rhea" id="RHEA:13429"/>
        <dbReference type="ChEBI" id="CHEBI:15378"/>
        <dbReference type="ChEBI" id="CHEBI:33019"/>
        <dbReference type="ChEBI" id="CHEBI:37563"/>
        <dbReference type="ChEBI" id="CHEBI:57823"/>
        <dbReference type="ChEBI" id="CHEBI:58262"/>
        <dbReference type="EC" id="2.7.7.60"/>
    </reaction>
</comment>
<name>A0A059ZXC1_ACICK</name>
<dbReference type="eggNOG" id="COG1211">
    <property type="taxonomic scope" value="Bacteria"/>
</dbReference>
<gene>
    <name evidence="7" type="primary">ispD</name>
    <name evidence="8" type="ORF">Acaty_c2328</name>
</gene>
<dbReference type="Pfam" id="PF01128">
    <property type="entry name" value="IspD"/>
    <property type="match status" value="1"/>
</dbReference>
<keyword evidence="4 7" id="KW-0808">Transferase</keyword>
<evidence type="ECO:0000256" key="2">
    <source>
        <dbReference type="ARBA" id="ARBA00004787"/>
    </source>
</evidence>
<keyword evidence="6 7" id="KW-0414">Isoprene biosynthesis</keyword>
<dbReference type="PROSITE" id="PS01295">
    <property type="entry name" value="ISPD"/>
    <property type="match status" value="1"/>
</dbReference>
<evidence type="ECO:0000313" key="8">
    <source>
        <dbReference type="EMBL" id="AIA56175.1"/>
    </source>
</evidence>
<dbReference type="Proteomes" id="UP000005522">
    <property type="component" value="Chromosome"/>
</dbReference>
<comment type="function">
    <text evidence="7">Catalyzes the formation of 4-diphosphocytidyl-2-C-methyl-D-erythritol from CTP and 2-C-methyl-D-erythritol 4-phosphate (MEP).</text>
</comment>
<dbReference type="EMBL" id="CP005986">
    <property type="protein sequence ID" value="AIA56175.1"/>
    <property type="molecule type" value="Genomic_DNA"/>
</dbReference>
<dbReference type="SUPFAM" id="SSF53448">
    <property type="entry name" value="Nucleotide-diphospho-sugar transferases"/>
    <property type="match status" value="1"/>
</dbReference>
<dbReference type="GO" id="GO:0050518">
    <property type="term" value="F:2-C-methyl-D-erythritol 4-phosphate cytidylyltransferase activity"/>
    <property type="evidence" value="ECO:0007669"/>
    <property type="project" value="UniProtKB-UniRule"/>
</dbReference>
<dbReference type="Gene3D" id="3.90.550.10">
    <property type="entry name" value="Spore Coat Polysaccharide Biosynthesis Protein SpsA, Chain A"/>
    <property type="match status" value="1"/>
</dbReference>
<evidence type="ECO:0000256" key="1">
    <source>
        <dbReference type="ARBA" id="ARBA00001282"/>
    </source>
</evidence>
<feature type="site" description="Positions MEP for the nucleophilic attack" evidence="7">
    <location>
        <position position="216"/>
    </location>
</feature>
<proteinExistence type="inferred from homology"/>
<dbReference type="UniPathway" id="UPA00056">
    <property type="reaction ID" value="UER00093"/>
</dbReference>
<protein>
    <recommendedName>
        <fullName evidence="7">2-C-methyl-D-erythritol 4-phosphate cytidylyltransferase</fullName>
        <ecNumber evidence="7">2.7.7.60</ecNumber>
    </recommendedName>
    <alternativeName>
        <fullName evidence="7">4-diphosphocytidyl-2C-methyl-D-erythritol synthase</fullName>
    </alternativeName>
    <alternativeName>
        <fullName evidence="7">MEP cytidylyltransferase</fullName>
        <shortName evidence="7">MCT</shortName>
    </alternativeName>
</protein>
<comment type="similarity">
    <text evidence="3 7">Belongs to the IspD/TarI cytidylyltransferase family. IspD subfamily.</text>
</comment>
<feature type="site" description="Positions MEP for the nucleophilic attack" evidence="7">
    <location>
        <position position="160"/>
    </location>
</feature>
<accession>A0A059ZXC1</accession>
<dbReference type="GO" id="GO:0019288">
    <property type="term" value="P:isopentenyl diphosphate biosynthetic process, methylerythritol 4-phosphate pathway"/>
    <property type="evidence" value="ECO:0007669"/>
    <property type="project" value="UniProtKB-UniRule"/>
</dbReference>
<evidence type="ECO:0000256" key="5">
    <source>
        <dbReference type="ARBA" id="ARBA00022695"/>
    </source>
</evidence>
<organism evidence="8 9">
    <name type="scientific">Acidithiobacillus caldus (strain ATCC 51756 / DSM 8584 / KU)</name>
    <dbReference type="NCBI Taxonomy" id="637389"/>
    <lineage>
        <taxon>Bacteria</taxon>
        <taxon>Pseudomonadati</taxon>
        <taxon>Pseudomonadota</taxon>
        <taxon>Acidithiobacillia</taxon>
        <taxon>Acidithiobacillales</taxon>
        <taxon>Acidithiobacillaceae</taxon>
        <taxon>Acidithiobacillus</taxon>
    </lineage>
</organism>
<evidence type="ECO:0000256" key="3">
    <source>
        <dbReference type="ARBA" id="ARBA00009789"/>
    </source>
</evidence>
<sequence>MDKIWVVIPAGGRGQRFGSAQAKQYLTLMDRPVLAHAIAPFLGEERIAGVQLALPGEDLATGVWRHLLGAVAERLLPPVVGGAERADSVRLGLEALLSQGALGQDWVLVHDAARPCLRDRDLHALLDVLPDSPQGALLAVPVADTLKREEAGHSLGTVDRHHLWGALTPQAFPLGPLLTALTRAKEQGLAITDEASAMEREGWHPRLVRGRSDNIKITYPDDLELASAILAAHGSGGGAA</sequence>
<feature type="site" description="Transition state stabilizer" evidence="7">
    <location>
        <position position="23"/>
    </location>
</feature>
<dbReference type="RefSeq" id="WP_004868801.1">
    <property type="nucleotide sequence ID" value="NZ_CP005986.1"/>
</dbReference>
<dbReference type="InterPro" id="IPR034683">
    <property type="entry name" value="IspD/TarI"/>
</dbReference>
<dbReference type="AlphaFoldDB" id="A0A059ZXC1"/>
<dbReference type="PANTHER" id="PTHR32125">
    <property type="entry name" value="2-C-METHYL-D-ERYTHRITOL 4-PHOSPHATE CYTIDYLYLTRANSFERASE, CHLOROPLASTIC"/>
    <property type="match status" value="1"/>
</dbReference>
<comment type="pathway">
    <text evidence="2 7">Isoprenoid biosynthesis; isopentenyl diphosphate biosynthesis via DXP pathway; isopentenyl diphosphate from 1-deoxy-D-xylulose 5-phosphate: step 2/6.</text>
</comment>
<dbReference type="EC" id="2.7.7.60" evidence="7"/>
<reference evidence="8 9" key="1">
    <citation type="journal article" date="2009" name="J. Bacteriol.">
        <title>Draft genome sequence of the extremely acidophilic bacterium Acidithiobacillus caldus ATCC 51756 reveals metabolic versatility in the genus Acidithiobacillus.</title>
        <authorList>
            <person name="Valdes J."/>
            <person name="Quatrini R."/>
            <person name="Hallberg K."/>
            <person name="Dopson M."/>
            <person name="Valenzuela P.D."/>
            <person name="Holmes D.S."/>
        </authorList>
    </citation>
    <scope>NUCLEOTIDE SEQUENCE [LARGE SCALE GENOMIC DNA]</scope>
    <source>
        <strain evidence="9">ATCC 51756 / DSM 8584 / KU</strain>
    </source>
</reference>
<dbReference type="InterPro" id="IPR050088">
    <property type="entry name" value="IspD/TarI_cytidylyltransf_bact"/>
</dbReference>
<dbReference type="KEGG" id="acz:Acaty_c2328"/>
<keyword evidence="5 7" id="KW-0548">Nucleotidyltransferase</keyword>